<feature type="non-terminal residue" evidence="3">
    <location>
        <position position="1"/>
    </location>
</feature>
<dbReference type="Pfam" id="PF13540">
    <property type="entry name" value="RCC1_2"/>
    <property type="match status" value="2"/>
</dbReference>
<sequence length="303" mass="33433">QMSGAMCFNVSTSGDPHSLRVTDVIRSMANVVTIDKRILSHCITDSHLFVVTDDSVFVLRLDALRDTPLTASLDISSPDLFRFKPDSEATVTVEGIAIDQVRCKNPVPSSSNVMLTSTHSRVFLVDQRGDESQKMYCIFDESSRFRRDGATMMQLQLPEEMGRITRVEGGADHIVALTETGRVWAMGTGSHGELGVGGVHSSPQEFLECDLPDDVIVEDIANGSWHSVAITDSKDVYVWGWNREGQLGEDQEKCVYSPMPLDVDDVISIDAKECTTVLTTRDDTGHARTITYGSQLIREDNDD</sequence>
<evidence type="ECO:0000256" key="1">
    <source>
        <dbReference type="ARBA" id="ARBA00022737"/>
    </source>
</evidence>
<reference evidence="3" key="1">
    <citation type="submission" date="2023-10" db="EMBL/GenBank/DDBJ databases">
        <title>Genome assembly of Pristionchus species.</title>
        <authorList>
            <person name="Yoshida K."/>
            <person name="Sommer R.J."/>
        </authorList>
    </citation>
    <scope>NUCLEOTIDE SEQUENCE</scope>
    <source>
        <strain evidence="3">RS0144</strain>
    </source>
</reference>
<proteinExistence type="predicted"/>
<dbReference type="PANTHER" id="PTHR22872">
    <property type="entry name" value="BTK-BINDING PROTEIN-RELATED"/>
    <property type="match status" value="1"/>
</dbReference>
<accession>A0AAV5TEW1</accession>
<gene>
    <name evidence="3" type="ORF">PENTCL1PPCAC_13778</name>
</gene>
<dbReference type="AlphaFoldDB" id="A0AAV5TEW1"/>
<organism evidence="3 4">
    <name type="scientific">Pristionchus entomophagus</name>
    <dbReference type="NCBI Taxonomy" id="358040"/>
    <lineage>
        <taxon>Eukaryota</taxon>
        <taxon>Metazoa</taxon>
        <taxon>Ecdysozoa</taxon>
        <taxon>Nematoda</taxon>
        <taxon>Chromadorea</taxon>
        <taxon>Rhabditida</taxon>
        <taxon>Rhabditina</taxon>
        <taxon>Diplogasteromorpha</taxon>
        <taxon>Diplogasteroidea</taxon>
        <taxon>Neodiplogasteridae</taxon>
        <taxon>Pristionchus</taxon>
    </lineage>
</organism>
<comment type="caution">
    <text evidence="3">The sequence shown here is derived from an EMBL/GenBank/DDBJ whole genome shotgun (WGS) entry which is preliminary data.</text>
</comment>
<dbReference type="InterPro" id="IPR009091">
    <property type="entry name" value="RCC1/BLIP-II"/>
</dbReference>
<feature type="repeat" description="RCC1" evidence="2">
    <location>
        <begin position="234"/>
        <end position="282"/>
    </location>
</feature>
<evidence type="ECO:0000256" key="2">
    <source>
        <dbReference type="PROSITE-ProRule" id="PRU00235"/>
    </source>
</evidence>
<dbReference type="Gene3D" id="2.130.10.30">
    <property type="entry name" value="Regulator of chromosome condensation 1/beta-lactamase-inhibitor protein II"/>
    <property type="match status" value="1"/>
</dbReference>
<dbReference type="SUPFAM" id="SSF50985">
    <property type="entry name" value="RCC1/BLIP-II"/>
    <property type="match status" value="1"/>
</dbReference>
<dbReference type="EMBL" id="BTSX01000004">
    <property type="protein sequence ID" value="GMS91603.1"/>
    <property type="molecule type" value="Genomic_DNA"/>
</dbReference>
<evidence type="ECO:0000313" key="3">
    <source>
        <dbReference type="EMBL" id="GMS91603.1"/>
    </source>
</evidence>
<keyword evidence="1" id="KW-0677">Repeat</keyword>
<evidence type="ECO:0000313" key="4">
    <source>
        <dbReference type="Proteomes" id="UP001432027"/>
    </source>
</evidence>
<name>A0AAV5TEW1_9BILA</name>
<dbReference type="InterPro" id="IPR051625">
    <property type="entry name" value="Signaling_Regulatory_Domain"/>
</dbReference>
<dbReference type="Proteomes" id="UP001432027">
    <property type="component" value="Unassembled WGS sequence"/>
</dbReference>
<protein>
    <submittedName>
        <fullName evidence="3">Uncharacterized protein</fullName>
    </submittedName>
</protein>
<dbReference type="PRINTS" id="PR00633">
    <property type="entry name" value="RCCNDNSATION"/>
</dbReference>
<dbReference type="PROSITE" id="PS50012">
    <property type="entry name" value="RCC1_3"/>
    <property type="match status" value="2"/>
</dbReference>
<feature type="repeat" description="RCC1" evidence="2">
    <location>
        <begin position="181"/>
        <end position="233"/>
    </location>
</feature>
<keyword evidence="4" id="KW-1185">Reference proteome</keyword>
<dbReference type="InterPro" id="IPR000408">
    <property type="entry name" value="Reg_chr_condens"/>
</dbReference>